<sequence>MILWSLWVDKDLAVFEGRKEGAVAVCSHAGRLLADFVSFNGLAGGPKRLAMDYLGVGVVARHGQGIVLGAASRHVFHSFSPHVGECLVARGTGLGKIGGVQRSSCDLLTHGLTPIVEYIWSRLSFNKGSVALVCGSEVRNVAMSREGRWHRCMEYMCRREKFALQIWL</sequence>
<gene>
    <name evidence="1" type="ORF">TIFTF001_029380</name>
</gene>
<dbReference type="AlphaFoldDB" id="A0AA88J2D2"/>
<name>A0AA88J2D2_FICCA</name>
<protein>
    <submittedName>
        <fullName evidence="1">Uncharacterized protein</fullName>
    </submittedName>
</protein>
<evidence type="ECO:0000313" key="1">
    <source>
        <dbReference type="EMBL" id="GMN60290.1"/>
    </source>
</evidence>
<dbReference type="Proteomes" id="UP001187192">
    <property type="component" value="Unassembled WGS sequence"/>
</dbReference>
<organism evidence="1 2">
    <name type="scientific">Ficus carica</name>
    <name type="common">Common fig</name>
    <dbReference type="NCBI Taxonomy" id="3494"/>
    <lineage>
        <taxon>Eukaryota</taxon>
        <taxon>Viridiplantae</taxon>
        <taxon>Streptophyta</taxon>
        <taxon>Embryophyta</taxon>
        <taxon>Tracheophyta</taxon>
        <taxon>Spermatophyta</taxon>
        <taxon>Magnoliopsida</taxon>
        <taxon>eudicotyledons</taxon>
        <taxon>Gunneridae</taxon>
        <taxon>Pentapetalae</taxon>
        <taxon>rosids</taxon>
        <taxon>fabids</taxon>
        <taxon>Rosales</taxon>
        <taxon>Moraceae</taxon>
        <taxon>Ficeae</taxon>
        <taxon>Ficus</taxon>
    </lineage>
</organism>
<keyword evidence="2" id="KW-1185">Reference proteome</keyword>
<evidence type="ECO:0000313" key="2">
    <source>
        <dbReference type="Proteomes" id="UP001187192"/>
    </source>
</evidence>
<accession>A0AA88J2D2</accession>
<reference evidence="1" key="1">
    <citation type="submission" date="2023-07" db="EMBL/GenBank/DDBJ databases">
        <title>draft genome sequence of fig (Ficus carica).</title>
        <authorList>
            <person name="Takahashi T."/>
            <person name="Nishimura K."/>
        </authorList>
    </citation>
    <scope>NUCLEOTIDE SEQUENCE</scope>
</reference>
<proteinExistence type="predicted"/>
<dbReference type="EMBL" id="BTGU01000097">
    <property type="protein sequence ID" value="GMN60290.1"/>
    <property type="molecule type" value="Genomic_DNA"/>
</dbReference>
<comment type="caution">
    <text evidence="1">The sequence shown here is derived from an EMBL/GenBank/DDBJ whole genome shotgun (WGS) entry which is preliminary data.</text>
</comment>